<sequence length="389" mass="42684">MSLFGQVDGGLAGLGRPARWGGLSDMLGGFDHRFPAPPESYENYFKAYHMSRFGGRERKDVSYGGKMIMPPSALATITDLELESPWTFVLRGVGHARTQRTHAGVVEFIAEEGKVYLPSWMMRMLELQDGDPIHIQGTRLPKGKFVKLQPQTVDFLEISDPKAVLEQALRNYPTLTRGDIIEISYNCLTFEILIMEVQPDAEGISIIETDLEVDFAPPKGYVEPTPQPRAAPATMASKLQIDQKKYDVMRPTHGGASGSSMQTVSSDALNASAPFRGLGQTLSGKKTKGKKEKPITPRDPDSLVRSTAHPTIVTNDTLRKDKHVPAALTLPFGQLFFGYDVERLPVPASGPHADTTPSQEPVSSNNAFQGQGHTLWSRPSPEVIEIDSD</sequence>
<dbReference type="GO" id="GO:0036503">
    <property type="term" value="P:ERAD pathway"/>
    <property type="evidence" value="ECO:0007669"/>
    <property type="project" value="TreeGrafter"/>
</dbReference>
<feature type="region of interest" description="Disordered" evidence="3">
    <location>
        <begin position="348"/>
        <end position="389"/>
    </location>
</feature>
<dbReference type="GO" id="GO:0034098">
    <property type="term" value="C:VCP-NPL4-UFD1 AAA ATPase complex"/>
    <property type="evidence" value="ECO:0007669"/>
    <property type="project" value="TreeGrafter"/>
</dbReference>
<dbReference type="InterPro" id="IPR055418">
    <property type="entry name" value="UFD1_N2"/>
</dbReference>
<feature type="domain" description="Ubiquitin fusion degradation protein UFD1 N-terminal subdomain 2" evidence="5">
    <location>
        <begin position="142"/>
        <end position="218"/>
    </location>
</feature>
<dbReference type="InterPro" id="IPR004854">
    <property type="entry name" value="Ufd1-like"/>
</dbReference>
<dbReference type="Proteomes" id="UP001213623">
    <property type="component" value="Chromosome 5"/>
</dbReference>
<protein>
    <submittedName>
        <fullName evidence="6">Ubiquitin fusion degradation protein</fullName>
    </submittedName>
</protein>
<feature type="compositionally biased region" description="Polar residues" evidence="3">
    <location>
        <begin position="355"/>
        <end position="374"/>
    </location>
</feature>
<evidence type="ECO:0000313" key="6">
    <source>
        <dbReference type="EMBL" id="WFD27848.1"/>
    </source>
</evidence>
<gene>
    <name evidence="6" type="primary">UFD1</name>
    <name evidence="6" type="ORF">MNAN1_002854</name>
</gene>
<dbReference type="Gene3D" id="2.40.40.50">
    <property type="entry name" value="Ubiquitin fusion degradation protein UFD1, N-terminal domain"/>
    <property type="match status" value="1"/>
</dbReference>
<reference evidence="6" key="1">
    <citation type="submission" date="2023-03" db="EMBL/GenBank/DDBJ databases">
        <title>Mating type loci evolution in Malassezia.</title>
        <authorList>
            <person name="Coelho M.A."/>
        </authorList>
    </citation>
    <scope>NUCLEOTIDE SEQUENCE</scope>
    <source>
        <strain evidence="6">CBS 9557</strain>
    </source>
</reference>
<feature type="region of interest" description="Disordered" evidence="3">
    <location>
        <begin position="274"/>
        <end position="305"/>
    </location>
</feature>
<feature type="domain" description="Ubiquitin fusion degradation protein UFD1 N-terminal subdomain 1" evidence="4">
    <location>
        <begin position="41"/>
        <end position="141"/>
    </location>
</feature>
<comment type="similarity">
    <text evidence="1">Belongs to the UFD1 family.</text>
</comment>
<evidence type="ECO:0000256" key="1">
    <source>
        <dbReference type="ARBA" id="ARBA00006043"/>
    </source>
</evidence>
<evidence type="ECO:0000256" key="3">
    <source>
        <dbReference type="SAM" id="MobiDB-lite"/>
    </source>
</evidence>
<dbReference type="EMBL" id="CP119896">
    <property type="protein sequence ID" value="WFD27848.1"/>
    <property type="molecule type" value="Genomic_DNA"/>
</dbReference>
<proteinExistence type="inferred from homology"/>
<keyword evidence="7" id="KW-1185">Reference proteome</keyword>
<dbReference type="AlphaFoldDB" id="A0AAF0J4C2"/>
<dbReference type="InterPro" id="IPR055417">
    <property type="entry name" value="UFD1_N1"/>
</dbReference>
<dbReference type="Pfam" id="PF03152">
    <property type="entry name" value="UFD1_N1"/>
    <property type="match status" value="1"/>
</dbReference>
<dbReference type="Gene3D" id="3.10.330.10">
    <property type="match status" value="1"/>
</dbReference>
<dbReference type="GO" id="GO:0006511">
    <property type="term" value="P:ubiquitin-dependent protein catabolic process"/>
    <property type="evidence" value="ECO:0007669"/>
    <property type="project" value="InterPro"/>
</dbReference>
<evidence type="ECO:0000313" key="7">
    <source>
        <dbReference type="Proteomes" id="UP001213623"/>
    </source>
</evidence>
<dbReference type="PANTHER" id="PTHR12555:SF13">
    <property type="entry name" value="UBIQUITIN RECOGNITION FACTOR IN ER-ASSOCIATED DEGRADATION PROTEIN 1"/>
    <property type="match status" value="1"/>
</dbReference>
<evidence type="ECO:0000259" key="5">
    <source>
        <dbReference type="Pfam" id="PF24842"/>
    </source>
</evidence>
<evidence type="ECO:0000256" key="2">
    <source>
        <dbReference type="ARBA" id="ARBA00022786"/>
    </source>
</evidence>
<dbReference type="InterPro" id="IPR042299">
    <property type="entry name" value="Ufd1-like_Nn"/>
</dbReference>
<organism evidence="6 7">
    <name type="scientific">Malassezia nana</name>
    <dbReference type="NCBI Taxonomy" id="180528"/>
    <lineage>
        <taxon>Eukaryota</taxon>
        <taxon>Fungi</taxon>
        <taxon>Dikarya</taxon>
        <taxon>Basidiomycota</taxon>
        <taxon>Ustilaginomycotina</taxon>
        <taxon>Malasseziomycetes</taxon>
        <taxon>Malasseziales</taxon>
        <taxon>Malasseziaceae</taxon>
        <taxon>Malassezia</taxon>
    </lineage>
</organism>
<evidence type="ECO:0000259" key="4">
    <source>
        <dbReference type="Pfam" id="PF03152"/>
    </source>
</evidence>
<name>A0AAF0J4C2_9BASI</name>
<dbReference type="Pfam" id="PF24842">
    <property type="entry name" value="UFD1_N2"/>
    <property type="match status" value="1"/>
</dbReference>
<dbReference type="GO" id="GO:0031593">
    <property type="term" value="F:polyubiquitin modification-dependent protein binding"/>
    <property type="evidence" value="ECO:0007669"/>
    <property type="project" value="TreeGrafter"/>
</dbReference>
<dbReference type="PANTHER" id="PTHR12555">
    <property type="entry name" value="UBIQUITIN FUSION DEGRADATON PROTEIN 1"/>
    <property type="match status" value="1"/>
</dbReference>
<feature type="compositionally biased region" description="Basic and acidic residues" evidence="3">
    <location>
        <begin position="292"/>
        <end position="302"/>
    </location>
</feature>
<keyword evidence="2" id="KW-0833">Ubl conjugation pathway</keyword>
<accession>A0AAF0J4C2</accession>